<dbReference type="Proteomes" id="UP001328107">
    <property type="component" value="Unassembled WGS sequence"/>
</dbReference>
<sequence>EVLPQKARPAFNLICSYLRTDRECFDLADFSMCSPFFRAEVIEFMGRDDNRPGLESVKLNDSEGGLNVEIALFPTNLPFYDIANLDWERFERSLGDDDFPIIRVVLNGPDDPIIEQVSALFSSPLDAVILGSIGTISEANLSLSENMLRNSSIDLLYIDVQNLDEITAPLILSIASHTKIIRFSRINESQVADPAAFIMDFINQIDSLPIYSIKMCDNSGSSSFFDIPNSFWEIFFNQKLSNSTVNWVKKGVDGKKITKAPIDWTDVDLEVLN</sequence>
<comment type="caution">
    <text evidence="1">The sequence shown here is derived from an EMBL/GenBank/DDBJ whole genome shotgun (WGS) entry which is preliminary data.</text>
</comment>
<reference evidence="2" key="1">
    <citation type="submission" date="2022-10" db="EMBL/GenBank/DDBJ databases">
        <title>Genome assembly of Pristionchus species.</title>
        <authorList>
            <person name="Yoshida K."/>
            <person name="Sommer R.J."/>
        </authorList>
    </citation>
    <scope>NUCLEOTIDE SEQUENCE [LARGE SCALE GENOMIC DNA]</scope>
    <source>
        <strain evidence="2">RS5460</strain>
    </source>
</reference>
<feature type="non-terminal residue" evidence="1">
    <location>
        <position position="1"/>
    </location>
</feature>
<keyword evidence="2" id="KW-1185">Reference proteome</keyword>
<accession>A0AAN4ZPE1</accession>
<proteinExistence type="predicted"/>
<dbReference type="AlphaFoldDB" id="A0AAN4ZPE1"/>
<evidence type="ECO:0000313" key="2">
    <source>
        <dbReference type="Proteomes" id="UP001328107"/>
    </source>
</evidence>
<organism evidence="1 2">
    <name type="scientific">Pristionchus mayeri</name>
    <dbReference type="NCBI Taxonomy" id="1317129"/>
    <lineage>
        <taxon>Eukaryota</taxon>
        <taxon>Metazoa</taxon>
        <taxon>Ecdysozoa</taxon>
        <taxon>Nematoda</taxon>
        <taxon>Chromadorea</taxon>
        <taxon>Rhabditida</taxon>
        <taxon>Rhabditina</taxon>
        <taxon>Diplogasteromorpha</taxon>
        <taxon>Diplogasteroidea</taxon>
        <taxon>Neodiplogasteridae</taxon>
        <taxon>Pristionchus</taxon>
    </lineage>
</organism>
<gene>
    <name evidence="1" type="ORF">PMAYCL1PPCAC_13779</name>
</gene>
<protein>
    <submittedName>
        <fullName evidence="1">Uncharacterized protein</fullName>
    </submittedName>
</protein>
<dbReference type="EMBL" id="BTRK01000003">
    <property type="protein sequence ID" value="GMR43584.1"/>
    <property type="molecule type" value="Genomic_DNA"/>
</dbReference>
<evidence type="ECO:0000313" key="1">
    <source>
        <dbReference type="EMBL" id="GMR43584.1"/>
    </source>
</evidence>
<name>A0AAN4ZPE1_9BILA</name>